<dbReference type="SUPFAM" id="SSF51905">
    <property type="entry name" value="FAD/NAD(P)-binding domain"/>
    <property type="match status" value="1"/>
</dbReference>
<evidence type="ECO:0000313" key="6">
    <source>
        <dbReference type="EMBL" id="MBR0576242.1"/>
    </source>
</evidence>
<dbReference type="InterPro" id="IPR016156">
    <property type="entry name" value="FAD/NAD-linked_Rdtase_dimer_sf"/>
</dbReference>
<gene>
    <name evidence="6" type="ORF">KCG48_07780</name>
</gene>
<dbReference type="Pfam" id="PF07992">
    <property type="entry name" value="Pyr_redox_2"/>
    <property type="match status" value="1"/>
</dbReference>
<feature type="domain" description="FAD/NAD(P)-binding" evidence="4">
    <location>
        <begin position="13"/>
        <end position="326"/>
    </location>
</feature>
<protein>
    <submittedName>
        <fullName evidence="6">NAD(P)/FAD-dependent oxidoreductase</fullName>
    </submittedName>
</protein>
<dbReference type="EMBL" id="JAGSCS010000008">
    <property type="protein sequence ID" value="MBR0576242.1"/>
    <property type="molecule type" value="Genomic_DNA"/>
</dbReference>
<dbReference type="Gene3D" id="3.50.50.60">
    <property type="entry name" value="FAD/NAD(P)-binding domain"/>
    <property type="match status" value="2"/>
</dbReference>
<accession>A0A941CQ87</accession>
<evidence type="ECO:0000313" key="7">
    <source>
        <dbReference type="Proteomes" id="UP000675379"/>
    </source>
</evidence>
<organism evidence="6 7">
    <name type="scientific">Proteiniclasticum sediminis</name>
    <dbReference type="NCBI Taxonomy" id="2804028"/>
    <lineage>
        <taxon>Bacteria</taxon>
        <taxon>Bacillati</taxon>
        <taxon>Bacillota</taxon>
        <taxon>Clostridia</taxon>
        <taxon>Eubacteriales</taxon>
        <taxon>Clostridiaceae</taxon>
        <taxon>Proteiniclasticum</taxon>
    </lineage>
</organism>
<dbReference type="InterPro" id="IPR050260">
    <property type="entry name" value="FAD-bd_OxRdtase"/>
</dbReference>
<dbReference type="RefSeq" id="WP_211801081.1">
    <property type="nucleotide sequence ID" value="NZ_JAGSCS010000008.1"/>
</dbReference>
<dbReference type="Gene3D" id="3.30.390.30">
    <property type="match status" value="1"/>
</dbReference>
<dbReference type="SUPFAM" id="SSF51971">
    <property type="entry name" value="Nucleotide-binding domain"/>
    <property type="match status" value="1"/>
</dbReference>
<evidence type="ECO:0000256" key="3">
    <source>
        <dbReference type="ARBA" id="ARBA00022827"/>
    </source>
</evidence>
<feature type="domain" description="NADH-rubredoxin oxidoreductase C-terminal" evidence="5">
    <location>
        <begin position="346"/>
        <end position="414"/>
    </location>
</feature>
<evidence type="ECO:0000256" key="1">
    <source>
        <dbReference type="ARBA" id="ARBA00001974"/>
    </source>
</evidence>
<dbReference type="Pfam" id="PF18267">
    <property type="entry name" value="Rubredoxin_C"/>
    <property type="match status" value="1"/>
</dbReference>
<dbReference type="PANTHER" id="PTHR43429:SF3">
    <property type="entry name" value="NITRITE REDUCTASE [NAD(P)H]"/>
    <property type="match status" value="1"/>
</dbReference>
<reference evidence="6" key="1">
    <citation type="submission" date="2021-04" db="EMBL/GenBank/DDBJ databases">
        <title>Proteiniclasticum sedimins sp. nov., an obligate anaerobic bacterium isolated from anaerobic sludge.</title>
        <authorList>
            <person name="Liu J."/>
        </authorList>
    </citation>
    <scope>NUCLEOTIDE SEQUENCE</scope>
    <source>
        <strain evidence="6">BAD-10</strain>
    </source>
</reference>
<keyword evidence="7" id="KW-1185">Reference proteome</keyword>
<dbReference type="PRINTS" id="PR00368">
    <property type="entry name" value="FADPNR"/>
</dbReference>
<dbReference type="PANTHER" id="PTHR43429">
    <property type="entry name" value="PYRIDINE NUCLEOTIDE-DISULFIDE OXIDOREDUCTASE DOMAIN-CONTAINING"/>
    <property type="match status" value="1"/>
</dbReference>
<comment type="caution">
    <text evidence="6">The sequence shown here is derived from an EMBL/GenBank/DDBJ whole genome shotgun (WGS) entry which is preliminary data.</text>
</comment>
<sequence>MEKNSVPGNETFLILGNGPAGHFAASEIRKNNAEAEIVIVSKEPERTYLRTQLAECFEAAMPDDKFYMAKLEWYEKNRITQVLGVEAVSLDTEKKNVTFSDGSSRSYHKLILAMGSYNFIPPVETSLYRQDEVVEVDKLSSAHYRHISGIYSIRELADALALREKLPESKKAVVIGGGLLGLEAAWSLKNCGLDVSVVEFFPRLLPKQLDDEAGVIFKTIADESGIELILGDSLEGINLEEDAEGNPVLRSLKLKNGMTLPCDLLLFSVGVRPATSLAKDAGIAVDRGIQVNTRMETSAPDVYACGDVAEVGGFVYGTWPAALTMGRVAGANATGVDMEFPPLVLSTNFNALNAKVFSAGSIDFNDPSLEVLSFRARSKYLYKKLFFKDEKLVAGILLGDTSKSTRVMKGIEKGYSKAEALASDIL</sequence>
<dbReference type="InterPro" id="IPR023753">
    <property type="entry name" value="FAD/NAD-binding_dom"/>
</dbReference>
<keyword evidence="2" id="KW-0285">Flavoprotein</keyword>
<dbReference type="AlphaFoldDB" id="A0A941CQ87"/>
<name>A0A941CQ87_9CLOT</name>
<proteinExistence type="predicted"/>
<evidence type="ECO:0000259" key="4">
    <source>
        <dbReference type="Pfam" id="PF07992"/>
    </source>
</evidence>
<dbReference type="Proteomes" id="UP000675379">
    <property type="component" value="Unassembled WGS sequence"/>
</dbReference>
<dbReference type="PRINTS" id="PR00411">
    <property type="entry name" value="PNDRDTASEI"/>
</dbReference>
<evidence type="ECO:0000256" key="2">
    <source>
        <dbReference type="ARBA" id="ARBA00022630"/>
    </source>
</evidence>
<dbReference type="InterPro" id="IPR036188">
    <property type="entry name" value="FAD/NAD-bd_sf"/>
</dbReference>
<dbReference type="InterPro" id="IPR041575">
    <property type="entry name" value="Rubredoxin_C"/>
</dbReference>
<keyword evidence="3" id="KW-0274">FAD</keyword>
<evidence type="ECO:0000259" key="5">
    <source>
        <dbReference type="Pfam" id="PF18267"/>
    </source>
</evidence>
<dbReference type="GO" id="GO:0016491">
    <property type="term" value="F:oxidoreductase activity"/>
    <property type="evidence" value="ECO:0007669"/>
    <property type="project" value="InterPro"/>
</dbReference>
<comment type="cofactor">
    <cofactor evidence="1">
        <name>FAD</name>
        <dbReference type="ChEBI" id="CHEBI:57692"/>
    </cofactor>
</comment>